<comment type="subcellular location">
    <subcellularLocation>
        <location evidence="1">Cell membrane</location>
        <topology evidence="1">Multi-pass membrane protein</topology>
    </subcellularLocation>
</comment>
<gene>
    <name evidence="7" type="ORF">BCF46_1721</name>
</gene>
<dbReference type="GO" id="GO:0015171">
    <property type="term" value="F:amino acid transmembrane transporter activity"/>
    <property type="evidence" value="ECO:0007669"/>
    <property type="project" value="TreeGrafter"/>
</dbReference>
<dbReference type="PANTHER" id="PTHR30086">
    <property type="entry name" value="ARGININE EXPORTER PROTEIN ARGO"/>
    <property type="match status" value="1"/>
</dbReference>
<evidence type="ECO:0000313" key="7">
    <source>
        <dbReference type="EMBL" id="RLJ51508.1"/>
    </source>
</evidence>
<evidence type="ECO:0000256" key="1">
    <source>
        <dbReference type="ARBA" id="ARBA00004651"/>
    </source>
</evidence>
<dbReference type="Proteomes" id="UP000269157">
    <property type="component" value="Unassembled WGS sequence"/>
</dbReference>
<dbReference type="RefSeq" id="WP_121023322.1">
    <property type="nucleotide sequence ID" value="NZ_RCCE01000003.1"/>
</dbReference>
<evidence type="ECO:0000256" key="3">
    <source>
        <dbReference type="ARBA" id="ARBA00022692"/>
    </source>
</evidence>
<evidence type="ECO:0000256" key="6">
    <source>
        <dbReference type="SAM" id="Phobius"/>
    </source>
</evidence>
<organism evidence="7 8">
    <name type="scientific">Litoreibacter meonggei</name>
    <dbReference type="NCBI Taxonomy" id="1049199"/>
    <lineage>
        <taxon>Bacteria</taxon>
        <taxon>Pseudomonadati</taxon>
        <taxon>Pseudomonadota</taxon>
        <taxon>Alphaproteobacteria</taxon>
        <taxon>Rhodobacterales</taxon>
        <taxon>Roseobacteraceae</taxon>
        <taxon>Litoreibacter</taxon>
    </lineage>
</organism>
<feature type="transmembrane region" description="Helical" evidence="6">
    <location>
        <begin position="6"/>
        <end position="34"/>
    </location>
</feature>
<dbReference type="OrthoDB" id="9804822at2"/>
<feature type="transmembrane region" description="Helical" evidence="6">
    <location>
        <begin position="184"/>
        <end position="205"/>
    </location>
</feature>
<dbReference type="EMBL" id="RCCE01000003">
    <property type="protein sequence ID" value="RLJ51508.1"/>
    <property type="molecule type" value="Genomic_DNA"/>
</dbReference>
<accession>A0A497WEH6</accession>
<dbReference type="InterPro" id="IPR001123">
    <property type="entry name" value="LeuE-type"/>
</dbReference>
<evidence type="ECO:0000256" key="4">
    <source>
        <dbReference type="ARBA" id="ARBA00022989"/>
    </source>
</evidence>
<feature type="transmembrane region" description="Helical" evidence="6">
    <location>
        <begin position="152"/>
        <end position="172"/>
    </location>
</feature>
<keyword evidence="8" id="KW-1185">Reference proteome</keyword>
<evidence type="ECO:0000256" key="5">
    <source>
        <dbReference type="ARBA" id="ARBA00023136"/>
    </source>
</evidence>
<evidence type="ECO:0000313" key="8">
    <source>
        <dbReference type="Proteomes" id="UP000269157"/>
    </source>
</evidence>
<comment type="caution">
    <text evidence="7">The sequence shown here is derived from an EMBL/GenBank/DDBJ whole genome shotgun (WGS) entry which is preliminary data.</text>
</comment>
<proteinExistence type="predicted"/>
<sequence length="209" mass="22244">MSNDLITIATVAVLYAAVVVSPGPNFTLISRLAISGAPRTAHGATLGLALAATLYAVLSMTGLAVVLSHIGWLGSFVQVAGGLFLIYLGLQSWLRPNASKSKSPTVLSDDAFERGLRLGLLINLSNPKAITFFVSLYAVAIPSETGLGAKSAILFIGFGMEVLWYTIVVAILSTGPARAIYNRFGVWFERTLGTILVVFGIRMIMERQP</sequence>
<feature type="transmembrane region" description="Helical" evidence="6">
    <location>
        <begin position="76"/>
        <end position="94"/>
    </location>
</feature>
<feature type="transmembrane region" description="Helical" evidence="6">
    <location>
        <begin position="115"/>
        <end position="140"/>
    </location>
</feature>
<feature type="transmembrane region" description="Helical" evidence="6">
    <location>
        <begin position="46"/>
        <end position="70"/>
    </location>
</feature>
<keyword evidence="5 6" id="KW-0472">Membrane</keyword>
<dbReference type="PANTHER" id="PTHR30086:SF19">
    <property type="entry name" value="THREONINE EFFLUX PROTEIN"/>
    <property type="match status" value="1"/>
</dbReference>
<name>A0A497WEH6_9RHOB</name>
<keyword evidence="4 6" id="KW-1133">Transmembrane helix</keyword>
<keyword evidence="3 6" id="KW-0812">Transmembrane</keyword>
<protein>
    <submittedName>
        <fullName evidence="7">Threonine/homoserine/homoserine lactone efflux protein</fullName>
    </submittedName>
</protein>
<reference evidence="7 8" key="1">
    <citation type="submission" date="2018-10" db="EMBL/GenBank/DDBJ databases">
        <title>Genomic Encyclopedia of Archaeal and Bacterial Type Strains, Phase II (KMG-II): from individual species to whole genera.</title>
        <authorList>
            <person name="Goeker M."/>
        </authorList>
    </citation>
    <scope>NUCLEOTIDE SEQUENCE [LARGE SCALE GENOMIC DNA]</scope>
    <source>
        <strain evidence="7 8">DSM 29466</strain>
    </source>
</reference>
<dbReference type="AlphaFoldDB" id="A0A497WEH6"/>
<dbReference type="Pfam" id="PF01810">
    <property type="entry name" value="LysE"/>
    <property type="match status" value="1"/>
</dbReference>
<keyword evidence="2" id="KW-1003">Cell membrane</keyword>
<dbReference type="GO" id="GO:0005886">
    <property type="term" value="C:plasma membrane"/>
    <property type="evidence" value="ECO:0007669"/>
    <property type="project" value="UniProtKB-SubCell"/>
</dbReference>
<evidence type="ECO:0000256" key="2">
    <source>
        <dbReference type="ARBA" id="ARBA00022475"/>
    </source>
</evidence>